<organism evidence="4">
    <name type="scientific">Gongylonema pulchrum</name>
    <dbReference type="NCBI Taxonomy" id="637853"/>
    <lineage>
        <taxon>Eukaryota</taxon>
        <taxon>Metazoa</taxon>
        <taxon>Ecdysozoa</taxon>
        <taxon>Nematoda</taxon>
        <taxon>Chromadorea</taxon>
        <taxon>Rhabditida</taxon>
        <taxon>Spirurina</taxon>
        <taxon>Spiruromorpha</taxon>
        <taxon>Spiruroidea</taxon>
        <taxon>Gongylonematidae</taxon>
        <taxon>Gongylonema</taxon>
    </lineage>
</organism>
<dbReference type="AlphaFoldDB" id="A0A183E8B7"/>
<dbReference type="WBParaSite" id="GPUH_0001723001-mRNA-1">
    <property type="protein sequence ID" value="GPUH_0001723001-mRNA-1"/>
    <property type="gene ID" value="GPUH_0001723001"/>
</dbReference>
<evidence type="ECO:0000313" key="2">
    <source>
        <dbReference type="EMBL" id="VDN29374.1"/>
    </source>
</evidence>
<dbReference type="EMBL" id="UYRT01084865">
    <property type="protein sequence ID" value="VDN29374.1"/>
    <property type="molecule type" value="Genomic_DNA"/>
</dbReference>
<feature type="region of interest" description="Disordered" evidence="1">
    <location>
        <begin position="36"/>
        <end position="105"/>
    </location>
</feature>
<evidence type="ECO:0000313" key="3">
    <source>
        <dbReference type="Proteomes" id="UP000271098"/>
    </source>
</evidence>
<keyword evidence="3" id="KW-1185">Reference proteome</keyword>
<proteinExistence type="predicted"/>
<gene>
    <name evidence="2" type="ORF">GPUH_LOCUS17209</name>
</gene>
<feature type="compositionally biased region" description="Low complexity" evidence="1">
    <location>
        <begin position="61"/>
        <end position="70"/>
    </location>
</feature>
<reference evidence="2 3" key="2">
    <citation type="submission" date="2018-11" db="EMBL/GenBank/DDBJ databases">
        <authorList>
            <consortium name="Pathogen Informatics"/>
        </authorList>
    </citation>
    <scope>NUCLEOTIDE SEQUENCE [LARGE SCALE GENOMIC DNA]</scope>
</reference>
<feature type="compositionally biased region" description="Basic and acidic residues" evidence="1">
    <location>
        <begin position="40"/>
        <end position="56"/>
    </location>
</feature>
<reference evidence="4" key="1">
    <citation type="submission" date="2016-06" db="UniProtKB">
        <authorList>
            <consortium name="WormBaseParasite"/>
        </authorList>
    </citation>
    <scope>IDENTIFICATION</scope>
</reference>
<dbReference type="OrthoDB" id="5865792at2759"/>
<protein>
    <submittedName>
        <fullName evidence="4">RAD51_interact domain-containing protein</fullName>
    </submittedName>
</protein>
<accession>A0A183E8B7</accession>
<name>A0A183E8B7_9BILA</name>
<evidence type="ECO:0000256" key="1">
    <source>
        <dbReference type="SAM" id="MobiDB-lite"/>
    </source>
</evidence>
<feature type="compositionally biased region" description="Polar residues" evidence="1">
    <location>
        <begin position="93"/>
        <end position="103"/>
    </location>
</feature>
<dbReference type="Proteomes" id="UP000271098">
    <property type="component" value="Unassembled WGS sequence"/>
</dbReference>
<evidence type="ECO:0000313" key="4">
    <source>
        <dbReference type="WBParaSite" id="GPUH_0001723001-mRNA-1"/>
    </source>
</evidence>
<sequence length="131" mass="14333">MDEEDLLLETPGAIDIGNLSELDESAILGEDDILEEEVVKDERHQSQNDTKGKEEGNQNLVTSSSSNSVVPANKPQARVAKAETKVPKEMQQLPDSTTASSTRAPKVFINPHHKGVIRPQSNCKRISLIFA</sequence>